<keyword evidence="4" id="KW-1185">Reference proteome</keyword>
<keyword evidence="2" id="KW-0812">Transmembrane</keyword>
<accession>A0A0P1B844</accession>
<evidence type="ECO:0000256" key="2">
    <source>
        <dbReference type="SAM" id="Phobius"/>
    </source>
</evidence>
<keyword evidence="2" id="KW-0472">Membrane</keyword>
<name>A0A0P1B844_9BASI</name>
<protein>
    <submittedName>
        <fullName evidence="3">Uncharacterized protein</fullName>
    </submittedName>
</protein>
<evidence type="ECO:0000256" key="1">
    <source>
        <dbReference type="SAM" id="MobiDB-lite"/>
    </source>
</evidence>
<proteinExistence type="predicted"/>
<evidence type="ECO:0000313" key="3">
    <source>
        <dbReference type="EMBL" id="CEH11925.1"/>
    </source>
</evidence>
<keyword evidence="2" id="KW-1133">Transmembrane helix</keyword>
<feature type="transmembrane region" description="Helical" evidence="2">
    <location>
        <begin position="88"/>
        <end position="105"/>
    </location>
</feature>
<evidence type="ECO:0000313" key="4">
    <source>
        <dbReference type="Proteomes" id="UP000054845"/>
    </source>
</evidence>
<feature type="compositionally biased region" description="Basic residues" evidence="1">
    <location>
        <begin position="1"/>
        <end position="10"/>
    </location>
</feature>
<dbReference type="AlphaFoldDB" id="A0A0P1B844"/>
<feature type="compositionally biased region" description="Polar residues" evidence="1">
    <location>
        <begin position="13"/>
        <end position="22"/>
    </location>
</feature>
<sequence>MAPKVRRRAPSSHALTTSGSSKSTLQAKWPHIHALVLHVRAQRVYVQKDKPQNLSASLGISCTPPSAAQTDFEARVARYLEKRKHRNVFAWTMVKVLLLLAGYTSDDKVPTPLLDCAFQMVVDVWLKVLRSNNCAAPPAAAATITPQGAKAHLNGLWLGQDGSKRGI</sequence>
<organism evidence="3 4">
    <name type="scientific">Ceraceosorus bombacis</name>
    <dbReference type="NCBI Taxonomy" id="401625"/>
    <lineage>
        <taxon>Eukaryota</taxon>
        <taxon>Fungi</taxon>
        <taxon>Dikarya</taxon>
        <taxon>Basidiomycota</taxon>
        <taxon>Ustilaginomycotina</taxon>
        <taxon>Exobasidiomycetes</taxon>
        <taxon>Ceraceosorales</taxon>
        <taxon>Ceraceosoraceae</taxon>
        <taxon>Ceraceosorus</taxon>
    </lineage>
</organism>
<dbReference type="EMBL" id="CCYA01000065">
    <property type="protein sequence ID" value="CEH11925.1"/>
    <property type="molecule type" value="Genomic_DNA"/>
</dbReference>
<reference evidence="3 4" key="1">
    <citation type="submission" date="2014-09" db="EMBL/GenBank/DDBJ databases">
        <authorList>
            <person name="Magalhaes I.L.F."/>
            <person name="Oliveira U."/>
            <person name="Santos F.R."/>
            <person name="Vidigal T.H.D.A."/>
            <person name="Brescovit A.D."/>
            <person name="Santos A.J."/>
        </authorList>
    </citation>
    <scope>NUCLEOTIDE SEQUENCE [LARGE SCALE GENOMIC DNA]</scope>
</reference>
<feature type="region of interest" description="Disordered" evidence="1">
    <location>
        <begin position="1"/>
        <end position="22"/>
    </location>
</feature>
<dbReference type="Proteomes" id="UP000054845">
    <property type="component" value="Unassembled WGS sequence"/>
</dbReference>